<comment type="caution">
    <text evidence="1">The sequence shown here is derived from an EMBL/GenBank/DDBJ whole genome shotgun (WGS) entry which is preliminary data.</text>
</comment>
<reference evidence="2" key="1">
    <citation type="journal article" date="2019" name="Int. J. Syst. Evol. Microbiol.">
        <title>The Global Catalogue of Microorganisms (GCM) 10K type strain sequencing project: providing services to taxonomists for standard genome sequencing and annotation.</title>
        <authorList>
            <consortium name="The Broad Institute Genomics Platform"/>
            <consortium name="The Broad Institute Genome Sequencing Center for Infectious Disease"/>
            <person name="Wu L."/>
            <person name="Ma J."/>
        </authorList>
    </citation>
    <scope>NUCLEOTIDE SEQUENCE [LARGE SCALE GENOMIC DNA]</scope>
    <source>
        <strain evidence="2">CGMCC 1.12849</strain>
    </source>
</reference>
<accession>A0ABV9MMC5</accession>
<evidence type="ECO:0000313" key="1">
    <source>
        <dbReference type="EMBL" id="MFC4716254.1"/>
    </source>
</evidence>
<protein>
    <submittedName>
        <fullName evidence="1">Uncharacterized protein</fullName>
    </submittedName>
</protein>
<name>A0ABV9MMC5_9MICC</name>
<evidence type="ECO:0000313" key="2">
    <source>
        <dbReference type="Proteomes" id="UP001595884"/>
    </source>
</evidence>
<dbReference type="GeneID" id="303304345"/>
<sequence>MPELIKSPAPPNLLEELSATKPDFIKGLISLKISFLFDALDVLDISMPRAF</sequence>
<dbReference type="RefSeq" id="WP_188685437.1">
    <property type="nucleotide sequence ID" value="NZ_BAAAVQ010000073.1"/>
</dbReference>
<keyword evidence="2" id="KW-1185">Reference proteome</keyword>
<gene>
    <name evidence="1" type="ORF">ACFO7V_08895</name>
</gene>
<dbReference type="EMBL" id="JBHSHE010000037">
    <property type="protein sequence ID" value="MFC4716254.1"/>
    <property type="molecule type" value="Genomic_DNA"/>
</dbReference>
<dbReference type="Proteomes" id="UP001595884">
    <property type="component" value="Unassembled WGS sequence"/>
</dbReference>
<proteinExistence type="predicted"/>
<organism evidence="1 2">
    <name type="scientific">Glutamicibacter bergerei</name>
    <dbReference type="NCBI Taxonomy" id="256702"/>
    <lineage>
        <taxon>Bacteria</taxon>
        <taxon>Bacillati</taxon>
        <taxon>Actinomycetota</taxon>
        <taxon>Actinomycetes</taxon>
        <taxon>Micrococcales</taxon>
        <taxon>Micrococcaceae</taxon>
        <taxon>Glutamicibacter</taxon>
    </lineage>
</organism>